<dbReference type="SUPFAM" id="SSF50324">
    <property type="entry name" value="Inorganic pyrophosphatase"/>
    <property type="match status" value="1"/>
</dbReference>
<dbReference type="Gene3D" id="3.90.80.10">
    <property type="entry name" value="Inorganic pyrophosphatase"/>
    <property type="match status" value="1"/>
</dbReference>
<evidence type="ECO:0000313" key="6">
    <source>
        <dbReference type="EMBL" id="OIJ98900.1"/>
    </source>
</evidence>
<keyword evidence="4" id="KW-0378">Hydrolase</keyword>
<dbReference type="Pfam" id="PF00719">
    <property type="entry name" value="Pyrophosphatase"/>
    <property type="match status" value="1"/>
</dbReference>
<protein>
    <recommendedName>
        <fullName evidence="2">inorganic diphosphatase</fullName>
        <ecNumber evidence="2">3.6.1.1</ecNumber>
    </recommendedName>
</protein>
<comment type="cofactor">
    <cofactor evidence="1">
        <name>Mg(2+)</name>
        <dbReference type="ChEBI" id="CHEBI:18420"/>
    </cofactor>
</comment>
<evidence type="ECO:0000256" key="2">
    <source>
        <dbReference type="ARBA" id="ARBA00012146"/>
    </source>
</evidence>
<dbReference type="EC" id="3.6.1.1" evidence="2"/>
<evidence type="ECO:0000256" key="5">
    <source>
        <dbReference type="ARBA" id="ARBA00022842"/>
    </source>
</evidence>
<dbReference type="GO" id="GO:0005737">
    <property type="term" value="C:cytoplasm"/>
    <property type="evidence" value="ECO:0007669"/>
    <property type="project" value="InterPro"/>
</dbReference>
<accession>A0A1S2PZN0</accession>
<organism evidence="6 7">
    <name type="scientific">Streptomyces monashensis</name>
    <dbReference type="NCBI Taxonomy" id="1678012"/>
    <lineage>
        <taxon>Bacteria</taxon>
        <taxon>Bacillati</taxon>
        <taxon>Actinomycetota</taxon>
        <taxon>Actinomycetes</taxon>
        <taxon>Kitasatosporales</taxon>
        <taxon>Streptomycetaceae</taxon>
        <taxon>Streptomyces</taxon>
    </lineage>
</organism>
<name>A0A1S2PZN0_9ACTN</name>
<comment type="caution">
    <text evidence="6">The sequence shown here is derived from an EMBL/GenBank/DDBJ whole genome shotgun (WGS) entry which is preliminary data.</text>
</comment>
<proteinExistence type="predicted"/>
<evidence type="ECO:0000256" key="1">
    <source>
        <dbReference type="ARBA" id="ARBA00001946"/>
    </source>
</evidence>
<evidence type="ECO:0000256" key="4">
    <source>
        <dbReference type="ARBA" id="ARBA00022801"/>
    </source>
</evidence>
<dbReference type="GO" id="GO:0006796">
    <property type="term" value="P:phosphate-containing compound metabolic process"/>
    <property type="evidence" value="ECO:0007669"/>
    <property type="project" value="InterPro"/>
</dbReference>
<evidence type="ECO:0000313" key="7">
    <source>
        <dbReference type="Proteomes" id="UP000179642"/>
    </source>
</evidence>
<reference evidence="6 7" key="1">
    <citation type="submission" date="2016-10" db="EMBL/GenBank/DDBJ databases">
        <title>Genome sequence of Streptomyces sp. MUSC 1.</title>
        <authorList>
            <person name="Lee L.-H."/>
            <person name="Ser H.-L."/>
            <person name="Law J.W.-F."/>
        </authorList>
    </citation>
    <scope>NUCLEOTIDE SEQUENCE [LARGE SCALE GENOMIC DNA]</scope>
    <source>
        <strain evidence="6 7">MUSC 1</strain>
    </source>
</reference>
<dbReference type="Proteomes" id="UP000179642">
    <property type="component" value="Unassembled WGS sequence"/>
</dbReference>
<dbReference type="EMBL" id="MLYO01000053">
    <property type="protein sequence ID" value="OIJ98900.1"/>
    <property type="molecule type" value="Genomic_DNA"/>
</dbReference>
<dbReference type="GO" id="GO:0004427">
    <property type="term" value="F:inorganic diphosphate phosphatase activity"/>
    <property type="evidence" value="ECO:0007669"/>
    <property type="project" value="UniProtKB-EC"/>
</dbReference>
<dbReference type="InterPro" id="IPR008162">
    <property type="entry name" value="Pyrophosphatase"/>
</dbReference>
<sequence length="159" mass="16688">MPRITVDIDSTASSTIRKSGDGVSGCLGRGGWPVGHGCVPDTLDTDGHPLDALVLMREPALAGAGVRAWPLGVLHRVGTESAPAAPVLLCVAEDPSFIDLVDTDDLPRWHAGGDAWAAVLARLRHQPVGNANDCGTRAEAEHLISDARHAYERLTGCLD</sequence>
<keyword evidence="3" id="KW-0479">Metal-binding</keyword>
<keyword evidence="5" id="KW-0460">Magnesium</keyword>
<evidence type="ECO:0000256" key="3">
    <source>
        <dbReference type="ARBA" id="ARBA00022723"/>
    </source>
</evidence>
<gene>
    <name evidence="6" type="ORF">BIV23_29455</name>
</gene>
<dbReference type="InterPro" id="IPR036649">
    <property type="entry name" value="Pyrophosphatase_sf"/>
</dbReference>
<dbReference type="AlphaFoldDB" id="A0A1S2PZN0"/>
<dbReference type="GO" id="GO:0000287">
    <property type="term" value="F:magnesium ion binding"/>
    <property type="evidence" value="ECO:0007669"/>
    <property type="project" value="InterPro"/>
</dbReference>
<keyword evidence="7" id="KW-1185">Reference proteome</keyword>